<dbReference type="AlphaFoldDB" id="A0A0C9VKQ9"/>
<evidence type="ECO:0000313" key="2">
    <source>
        <dbReference type="EMBL" id="KIJ38096.1"/>
    </source>
</evidence>
<sequence length="70" mass="7960">MPSANNPLLKKSTTTLDNPTAHLSLHHLQPPPHHHTLPPIPAITLHRELLLTKAPSMDVRTSWRKRKVLR</sequence>
<dbReference type="Proteomes" id="UP000054279">
    <property type="component" value="Unassembled WGS sequence"/>
</dbReference>
<name>A0A0C9VKQ9_SPHS4</name>
<evidence type="ECO:0000313" key="3">
    <source>
        <dbReference type="Proteomes" id="UP000054279"/>
    </source>
</evidence>
<accession>A0A0C9VKQ9</accession>
<evidence type="ECO:0000256" key="1">
    <source>
        <dbReference type="SAM" id="MobiDB-lite"/>
    </source>
</evidence>
<keyword evidence="3" id="KW-1185">Reference proteome</keyword>
<dbReference type="HOGENOM" id="CLU_202233_0_0_1"/>
<reference evidence="2 3" key="1">
    <citation type="submission" date="2014-06" db="EMBL/GenBank/DDBJ databases">
        <title>Evolutionary Origins and Diversification of the Mycorrhizal Mutualists.</title>
        <authorList>
            <consortium name="DOE Joint Genome Institute"/>
            <consortium name="Mycorrhizal Genomics Consortium"/>
            <person name="Kohler A."/>
            <person name="Kuo A."/>
            <person name="Nagy L.G."/>
            <person name="Floudas D."/>
            <person name="Copeland A."/>
            <person name="Barry K.W."/>
            <person name="Cichocki N."/>
            <person name="Veneault-Fourrey C."/>
            <person name="LaButti K."/>
            <person name="Lindquist E.A."/>
            <person name="Lipzen A."/>
            <person name="Lundell T."/>
            <person name="Morin E."/>
            <person name="Murat C."/>
            <person name="Riley R."/>
            <person name="Ohm R."/>
            <person name="Sun H."/>
            <person name="Tunlid A."/>
            <person name="Henrissat B."/>
            <person name="Grigoriev I.V."/>
            <person name="Hibbett D.S."/>
            <person name="Martin F."/>
        </authorList>
    </citation>
    <scope>NUCLEOTIDE SEQUENCE [LARGE SCALE GENOMIC DNA]</scope>
    <source>
        <strain evidence="2 3">SS14</strain>
    </source>
</reference>
<protein>
    <submittedName>
        <fullName evidence="2">Uncharacterized protein</fullName>
    </submittedName>
</protein>
<feature type="compositionally biased region" description="Polar residues" evidence="1">
    <location>
        <begin position="1"/>
        <end position="18"/>
    </location>
</feature>
<organism evidence="2 3">
    <name type="scientific">Sphaerobolus stellatus (strain SS14)</name>
    <dbReference type="NCBI Taxonomy" id="990650"/>
    <lineage>
        <taxon>Eukaryota</taxon>
        <taxon>Fungi</taxon>
        <taxon>Dikarya</taxon>
        <taxon>Basidiomycota</taxon>
        <taxon>Agaricomycotina</taxon>
        <taxon>Agaricomycetes</taxon>
        <taxon>Phallomycetidae</taxon>
        <taxon>Geastrales</taxon>
        <taxon>Sphaerobolaceae</taxon>
        <taxon>Sphaerobolus</taxon>
    </lineage>
</organism>
<gene>
    <name evidence="2" type="ORF">M422DRAFT_33433</name>
</gene>
<dbReference type="EMBL" id="KN837163">
    <property type="protein sequence ID" value="KIJ38096.1"/>
    <property type="molecule type" value="Genomic_DNA"/>
</dbReference>
<proteinExistence type="predicted"/>
<feature type="region of interest" description="Disordered" evidence="1">
    <location>
        <begin position="1"/>
        <end position="36"/>
    </location>
</feature>